<dbReference type="EnsemblMetazoa" id="CPIJ000957-RA">
    <property type="protein sequence ID" value="CPIJ000957-PA"/>
    <property type="gene ID" value="CPIJ000957"/>
</dbReference>
<protein>
    <submittedName>
        <fullName evidence="2 3">Cct5 protein</fullName>
    </submittedName>
</protein>
<reference evidence="2" key="1">
    <citation type="submission" date="2007-03" db="EMBL/GenBank/DDBJ databases">
        <title>Annotation of Culex pipiens quinquefasciatus.</title>
        <authorList>
            <consortium name="The Broad Institute Genome Sequencing Platform"/>
            <person name="Atkinson P.W."/>
            <person name="Hemingway J."/>
            <person name="Christensen B.M."/>
            <person name="Higgs S."/>
            <person name="Kodira C."/>
            <person name="Hannick L."/>
            <person name="Megy K."/>
            <person name="O'Leary S."/>
            <person name="Pearson M."/>
            <person name="Haas B.J."/>
            <person name="Mauceli E."/>
            <person name="Wortman J.R."/>
            <person name="Lee N.H."/>
            <person name="Guigo R."/>
            <person name="Stanke M."/>
            <person name="Alvarado L."/>
            <person name="Amedeo P."/>
            <person name="Antoine C.H."/>
            <person name="Arensburger P."/>
            <person name="Bidwell S.L."/>
            <person name="Crawford M."/>
            <person name="Camaro F."/>
            <person name="Devon K."/>
            <person name="Engels R."/>
            <person name="Hammond M."/>
            <person name="Howarth C."/>
            <person name="Koehrsen M."/>
            <person name="Lawson D."/>
            <person name="Montgomery P."/>
            <person name="Nene V."/>
            <person name="Nusbaum C."/>
            <person name="Puiu D."/>
            <person name="Romero-Severson J."/>
            <person name="Severson D.W."/>
            <person name="Shumway M."/>
            <person name="Sisk P."/>
            <person name="Stolte C."/>
            <person name="Zeng Q."/>
            <person name="Eisenstadt E."/>
            <person name="Fraser-Liggett C."/>
            <person name="Strausberg R."/>
            <person name="Galagan J."/>
            <person name="Birren B."/>
            <person name="Collins F.H."/>
        </authorList>
    </citation>
    <scope>NUCLEOTIDE SEQUENCE [LARGE SCALE GENOMIC DNA]</scope>
    <source>
        <strain evidence="2">JHB</strain>
    </source>
</reference>
<accession>B0W1P3</accession>
<dbReference type="eggNOG" id="KOG0357">
    <property type="taxonomic scope" value="Eukaryota"/>
</dbReference>
<dbReference type="HOGENOM" id="CLU_2051901_0_0_1"/>
<feature type="region of interest" description="Disordered" evidence="1">
    <location>
        <begin position="19"/>
        <end position="51"/>
    </location>
</feature>
<sequence length="120" mass="13441">MMSGDGDVINSHQRWRNHFEADRCRSRDRQADGAALAVTGRRDRRPGNSSNSYCRWVELAAQCAIKHMDSIASPFPISLDNKEPLIHLAMTARKTVNKCHRTIAEIAVDAVLTVADLVKR</sequence>
<dbReference type="Proteomes" id="UP000002320">
    <property type="component" value="Unassembled WGS sequence"/>
</dbReference>
<evidence type="ECO:0000313" key="2">
    <source>
        <dbReference type="EMBL" id="EDS26594.1"/>
    </source>
</evidence>
<evidence type="ECO:0000313" key="3">
    <source>
        <dbReference type="EnsemblMetazoa" id="CPIJ000957-PA"/>
    </source>
</evidence>
<dbReference type="InParanoid" id="B0W1P3"/>
<dbReference type="VEuPathDB" id="VectorBase:CQUJHB013960"/>
<dbReference type="STRING" id="7176.B0W1P3"/>
<gene>
    <name evidence="3" type="primary">6031950</name>
    <name evidence="2" type="ORF">CpipJ_CPIJ000957</name>
</gene>
<name>B0W1P3_CULQU</name>
<dbReference type="KEGG" id="cqu:CpipJ_CPIJ000957"/>
<proteinExistence type="predicted"/>
<dbReference type="OrthoDB" id="10248520at2759"/>
<dbReference type="VEuPathDB" id="VectorBase:CPIJ000957"/>
<evidence type="ECO:0000256" key="1">
    <source>
        <dbReference type="SAM" id="MobiDB-lite"/>
    </source>
</evidence>
<organism>
    <name type="scientific">Culex quinquefasciatus</name>
    <name type="common">Southern house mosquito</name>
    <name type="synonym">Culex pungens</name>
    <dbReference type="NCBI Taxonomy" id="7176"/>
    <lineage>
        <taxon>Eukaryota</taxon>
        <taxon>Metazoa</taxon>
        <taxon>Ecdysozoa</taxon>
        <taxon>Arthropoda</taxon>
        <taxon>Hexapoda</taxon>
        <taxon>Insecta</taxon>
        <taxon>Pterygota</taxon>
        <taxon>Neoptera</taxon>
        <taxon>Endopterygota</taxon>
        <taxon>Diptera</taxon>
        <taxon>Nematocera</taxon>
        <taxon>Culicoidea</taxon>
        <taxon>Culicidae</taxon>
        <taxon>Culicinae</taxon>
        <taxon>Culicini</taxon>
        <taxon>Culex</taxon>
        <taxon>Culex</taxon>
    </lineage>
</organism>
<dbReference type="EMBL" id="DS231823">
    <property type="protein sequence ID" value="EDS26594.1"/>
    <property type="molecule type" value="Genomic_DNA"/>
</dbReference>
<keyword evidence="4" id="KW-1185">Reference proteome</keyword>
<reference evidence="3" key="2">
    <citation type="submission" date="2020-05" db="UniProtKB">
        <authorList>
            <consortium name="EnsemblMetazoa"/>
        </authorList>
    </citation>
    <scope>IDENTIFICATION</scope>
    <source>
        <strain evidence="3">JHB</strain>
    </source>
</reference>
<feature type="compositionally biased region" description="Basic and acidic residues" evidence="1">
    <location>
        <begin position="19"/>
        <end position="31"/>
    </location>
</feature>
<evidence type="ECO:0000313" key="4">
    <source>
        <dbReference type="Proteomes" id="UP000002320"/>
    </source>
</evidence>
<dbReference type="AlphaFoldDB" id="B0W1P3"/>